<keyword evidence="2" id="KW-0677">Repeat</keyword>
<sequence>MRGIILMALTITAISPAAAQTAAPTMTLYELPGYLGRSVTVTTDTPDLATESFAKRAQSVRITGSWQVCPGVKFAGTCRTMTASMPYVKKSQIASIRPTPTTVATTTETPTSATAATPSAAGQTAAAVDIEALDVGSGTDGQDVTFYARPSLGGTEVSAGTNDITAATAFCKLAGSTSASYAGKARFQTSNLVDIAAKSKVRAYALRDVVCKR</sequence>
<protein>
    <submittedName>
        <fullName evidence="5">Beta/gamma crystallin family protein</fullName>
    </submittedName>
</protein>
<evidence type="ECO:0000313" key="6">
    <source>
        <dbReference type="Proteomes" id="UP000519023"/>
    </source>
</evidence>
<dbReference type="PROSITE" id="PS50915">
    <property type="entry name" value="CRYSTALLIN_BETA_GAMMA"/>
    <property type="match status" value="1"/>
</dbReference>
<dbReference type="Gene3D" id="2.60.20.10">
    <property type="entry name" value="Crystallins"/>
    <property type="match status" value="1"/>
</dbReference>
<evidence type="ECO:0000259" key="4">
    <source>
        <dbReference type="PROSITE" id="PS50915"/>
    </source>
</evidence>
<comment type="caution">
    <text evidence="5">The sequence shown here is derived from an EMBL/GenBank/DDBJ whole genome shotgun (WGS) entry which is preliminary data.</text>
</comment>
<name>A0A7X9WZP8_9SPHN</name>
<gene>
    <name evidence="5" type="ORF">HHL08_22625</name>
</gene>
<keyword evidence="6" id="KW-1185">Reference proteome</keyword>
<keyword evidence="3" id="KW-0732">Signal</keyword>
<comment type="similarity">
    <text evidence="1">Belongs to the beta/gamma-crystallin family.</text>
</comment>
<proteinExistence type="inferred from homology"/>
<dbReference type="InterPro" id="IPR001064">
    <property type="entry name" value="Beta/gamma_crystallin"/>
</dbReference>
<dbReference type="EMBL" id="JABBFV010000029">
    <property type="protein sequence ID" value="NML12891.1"/>
    <property type="molecule type" value="Genomic_DNA"/>
</dbReference>
<dbReference type="Proteomes" id="UP000519023">
    <property type="component" value="Unassembled WGS sequence"/>
</dbReference>
<dbReference type="RefSeq" id="WP_169575218.1">
    <property type="nucleotide sequence ID" value="NZ_JABBFV010000029.1"/>
</dbReference>
<dbReference type="InterPro" id="IPR011024">
    <property type="entry name" value="G_crystallin-like"/>
</dbReference>
<reference evidence="5 6" key="1">
    <citation type="submission" date="2020-04" db="EMBL/GenBank/DDBJ databases">
        <title>Sphingobium sp. AR-3-1 isolated from Arctic soil.</title>
        <authorList>
            <person name="Dahal R.H."/>
            <person name="Chaudhary D.K."/>
        </authorList>
    </citation>
    <scope>NUCLEOTIDE SEQUENCE [LARGE SCALE GENOMIC DNA]</scope>
    <source>
        <strain evidence="5 6">AR-3-1</strain>
    </source>
</reference>
<organism evidence="5 6">
    <name type="scientific">Sphingobium psychrophilum</name>
    <dbReference type="NCBI Taxonomy" id="2728834"/>
    <lineage>
        <taxon>Bacteria</taxon>
        <taxon>Pseudomonadati</taxon>
        <taxon>Pseudomonadota</taxon>
        <taxon>Alphaproteobacteria</taxon>
        <taxon>Sphingomonadales</taxon>
        <taxon>Sphingomonadaceae</taxon>
        <taxon>Sphingobium</taxon>
    </lineage>
</organism>
<evidence type="ECO:0000313" key="5">
    <source>
        <dbReference type="EMBL" id="NML12891.1"/>
    </source>
</evidence>
<evidence type="ECO:0000256" key="2">
    <source>
        <dbReference type="ARBA" id="ARBA00022737"/>
    </source>
</evidence>
<dbReference type="AlphaFoldDB" id="A0A7X9WZP8"/>
<feature type="domain" description="Beta/gamma crystallin 'Greek key'" evidence="4">
    <location>
        <begin position="24"/>
        <end position="64"/>
    </location>
</feature>
<dbReference type="SUPFAM" id="SSF49695">
    <property type="entry name" value="gamma-Crystallin-like"/>
    <property type="match status" value="1"/>
</dbReference>
<evidence type="ECO:0000256" key="3">
    <source>
        <dbReference type="SAM" id="SignalP"/>
    </source>
</evidence>
<evidence type="ECO:0000256" key="1">
    <source>
        <dbReference type="ARBA" id="ARBA00009646"/>
    </source>
</evidence>
<feature type="signal peptide" evidence="3">
    <location>
        <begin position="1"/>
        <end position="19"/>
    </location>
</feature>
<accession>A0A7X9WZP8</accession>
<feature type="chain" id="PRO_5030982943" evidence="3">
    <location>
        <begin position="20"/>
        <end position="213"/>
    </location>
</feature>
<dbReference type="Pfam" id="PF00030">
    <property type="entry name" value="Crystall"/>
    <property type="match status" value="1"/>
</dbReference>